<evidence type="ECO:0000313" key="2">
    <source>
        <dbReference type="EMBL" id="PUB19213.1"/>
    </source>
</evidence>
<dbReference type="PANTHER" id="PTHR33969:SF2">
    <property type="entry name" value="SEGREGATION AND CONDENSATION PROTEIN A"/>
    <property type="match status" value="1"/>
</dbReference>
<reference evidence="2 3" key="1">
    <citation type="submission" date="2018-04" db="EMBL/GenBank/DDBJ databases">
        <title>Genomic Encyclopedia of Archaeal and Bacterial Type Strains, Phase II (KMG-II): from individual species to whole genera.</title>
        <authorList>
            <person name="Goeker M."/>
        </authorList>
    </citation>
    <scope>NUCLEOTIDE SEQUENCE [LARGE SCALE GENOMIC DNA]</scope>
    <source>
        <strain evidence="2 3">DSM 29955</strain>
    </source>
</reference>
<dbReference type="PANTHER" id="PTHR33969">
    <property type="entry name" value="SEGREGATION AND CONDENSATION PROTEIN A"/>
    <property type="match status" value="1"/>
</dbReference>
<dbReference type="InterPro" id="IPR003768">
    <property type="entry name" value="ScpA"/>
</dbReference>
<organism evidence="2 3">
    <name type="scientific">Yoonia sediminilitoris</name>
    <dbReference type="NCBI Taxonomy" id="1286148"/>
    <lineage>
        <taxon>Bacteria</taxon>
        <taxon>Pseudomonadati</taxon>
        <taxon>Pseudomonadota</taxon>
        <taxon>Alphaproteobacteria</taxon>
        <taxon>Rhodobacterales</taxon>
        <taxon>Paracoccaceae</taxon>
        <taxon>Yoonia</taxon>
    </lineage>
</organism>
<dbReference type="Proteomes" id="UP000244523">
    <property type="component" value="Unassembled WGS sequence"/>
</dbReference>
<dbReference type="AlphaFoldDB" id="A0A2T6KRN0"/>
<evidence type="ECO:0000256" key="1">
    <source>
        <dbReference type="ARBA" id="ARBA00044777"/>
    </source>
</evidence>
<comment type="caution">
    <text evidence="2">The sequence shown here is derived from an EMBL/GenBank/DDBJ whole genome shotgun (WGS) entry which is preliminary data.</text>
</comment>
<protein>
    <recommendedName>
        <fullName evidence="1">Segregation and condensation protein A</fullName>
    </recommendedName>
</protein>
<evidence type="ECO:0000313" key="3">
    <source>
        <dbReference type="Proteomes" id="UP000244523"/>
    </source>
</evidence>
<dbReference type="Gene3D" id="6.10.250.2410">
    <property type="match status" value="1"/>
</dbReference>
<keyword evidence="3" id="KW-1185">Reference proteome</keyword>
<dbReference type="EMBL" id="QBUD01000001">
    <property type="protein sequence ID" value="PUB19213.1"/>
    <property type="molecule type" value="Genomic_DNA"/>
</dbReference>
<sequence>MQGEEFQEDKISVSERVAAEALIVDVGAFEGPLDLLLTLSRTQKVDLRQISILALAEQYLAFVEKAKALRLELAADYLVMAAWLAFLKSRLLLPPDPSEDGPSGEELAAHLAFQLERLEAMRNAAAQLMARDQLGRDFFARGITEDVQRVRRVTYTATLLDLMQGYARIRTRDDFRPFVMDRQHVMTMEQALERMRHLIGFAGDWTDIQSYLPDGWDADPQRRRSTTAATFAASLELAKEGKIEIKQVDTFAAIQIRKKAPRKDDLS</sequence>
<dbReference type="Pfam" id="PF02616">
    <property type="entry name" value="SMC_ScpA"/>
    <property type="match status" value="1"/>
</dbReference>
<accession>A0A2T6KRN0</accession>
<proteinExistence type="predicted"/>
<gene>
    <name evidence="2" type="ORF">C8N45_101806</name>
</gene>
<name>A0A2T6KRN0_9RHOB</name>
<dbReference type="RefSeq" id="WP_108384868.1">
    <property type="nucleotide sequence ID" value="NZ_QBUD01000001.1"/>
</dbReference>
<dbReference type="OrthoDB" id="9793741at2"/>